<dbReference type="EMBL" id="CP133787">
    <property type="protein sequence ID" value="WMX70748.1"/>
    <property type="molecule type" value="Genomic_DNA"/>
</dbReference>
<proteinExistence type="predicted"/>
<evidence type="ECO:0000313" key="4">
    <source>
        <dbReference type="EMBL" id="WOW93370.1"/>
    </source>
</evidence>
<name>A0A161WFJ9_LACLC</name>
<protein>
    <submittedName>
        <fullName evidence="1">Uncharacterized protein</fullName>
    </submittedName>
</protein>
<dbReference type="RefSeq" id="WP_014572996.1">
    <property type="nucleotide sequence ID" value="NZ_AP018499.1"/>
</dbReference>
<dbReference type="EMBL" id="AP024222">
    <property type="protein sequence ID" value="BCO05867.1"/>
    <property type="molecule type" value="Genomic_DNA"/>
</dbReference>
<dbReference type="Proteomes" id="UP000595253">
    <property type="component" value="Chromosome"/>
</dbReference>
<reference evidence="1" key="4">
    <citation type="submission" date="2023-03" db="EMBL/GenBank/DDBJ databases">
        <authorList>
            <person name="McDonnell B."/>
        </authorList>
    </citation>
    <scope>NUCLEOTIDE SEQUENCE</scope>
    <source>
        <strain evidence="1">JM1</strain>
        <strain evidence="4">UC109</strain>
    </source>
</reference>
<evidence type="ECO:0000313" key="3">
    <source>
        <dbReference type="EMBL" id="WMX70748.1"/>
    </source>
</evidence>
<dbReference type="AlphaFoldDB" id="A0A161WFJ9"/>
<dbReference type="Proteomes" id="UP001254658">
    <property type="component" value="Chromosome"/>
</dbReference>
<accession>A0A161WFJ9</accession>
<reference evidence="3" key="5">
    <citation type="submission" date="2023-09" db="EMBL/GenBank/DDBJ databases">
        <authorList>
            <person name="Kim T.W."/>
        </authorList>
    </citation>
    <scope>NUCLEOTIDE SEQUENCE</scope>
    <source>
        <strain evidence="3">KCKM 0438</strain>
    </source>
</reference>
<dbReference type="Proteomes" id="UP000191806">
    <property type="component" value="Chromosome"/>
</dbReference>
<evidence type="ECO:0000313" key="5">
    <source>
        <dbReference type="Proteomes" id="UP000191806"/>
    </source>
</evidence>
<reference evidence="3" key="3">
    <citation type="journal article" date="2022" name="Microbiol. Spectr.">
        <title>Optimizing Conditions in the Acid Tolerance Test for Potential Probiotics Using Response Surface Methodology.</title>
        <authorList>
            <person name="Ko H.I."/>
            <person name="Jeong C.H."/>
            <person name="Hong S.W."/>
            <person name="Eun J.B."/>
            <person name="Kim T.W."/>
        </authorList>
    </citation>
    <scope>NUCLEOTIDE SEQUENCE</scope>
    <source>
        <strain evidence="3">KCKM 0438</strain>
    </source>
</reference>
<organism evidence="1 5">
    <name type="scientific">Lactococcus lactis subsp. cremoris</name>
    <name type="common">Streptococcus cremoris</name>
    <dbReference type="NCBI Taxonomy" id="1359"/>
    <lineage>
        <taxon>Bacteria</taxon>
        <taxon>Bacillati</taxon>
        <taxon>Bacillota</taxon>
        <taxon>Bacilli</taxon>
        <taxon>Lactobacillales</taxon>
        <taxon>Streptococcaceae</taxon>
        <taxon>Lactococcus</taxon>
    </lineage>
</organism>
<dbReference type="GeneID" id="79064167"/>
<dbReference type="Proteomes" id="UP000192016">
    <property type="component" value="Chromosome"/>
</dbReference>
<reference evidence="2 7" key="2">
    <citation type="submission" date="2020-12" db="EMBL/GenBank/DDBJ databases">
        <title>Complete genome sequence of lactococcus lactis subsp. cremoris strain EPSC and strain G3-2.</title>
        <authorList>
            <person name="Kita K."/>
            <person name="Ishikawa S."/>
        </authorList>
    </citation>
    <scope>NUCLEOTIDE SEQUENCE [LARGE SCALE GENOMIC DNA]</scope>
    <source>
        <strain evidence="2 7">EPSC</strain>
    </source>
</reference>
<dbReference type="EMBL" id="CP015907">
    <property type="protein sequence ID" value="WOW93370.1"/>
    <property type="molecule type" value="Genomic_DNA"/>
</dbReference>
<reference evidence="5 6" key="1">
    <citation type="journal article" date="2017" name="BMC Genomics">
        <title>Comparative and functional genomics of the Lactococcus lactis taxon; insights into evolution and niche adaptation.</title>
        <authorList>
            <person name="Kelleher P."/>
            <person name="Bottacini F."/>
            <person name="Mahony J."/>
            <person name="Kilcawley K.N."/>
            <person name="van Sinderen D."/>
        </authorList>
    </citation>
    <scope>NUCLEOTIDE SEQUENCE [LARGE SCALE GENOMIC DNA]</scope>
    <source>
        <strain evidence="1 5">JM1</strain>
        <strain evidence="4 6">UC109</strain>
    </source>
</reference>
<evidence type="ECO:0000313" key="2">
    <source>
        <dbReference type="EMBL" id="BCO05867.1"/>
    </source>
</evidence>
<dbReference type="EMBL" id="CP015899">
    <property type="protein sequence ID" value="ARE27991.1"/>
    <property type="molecule type" value="Genomic_DNA"/>
</dbReference>
<sequence length="44" mass="4719">MEFKSLLLLSLAAVSAVDPYLPTIFISATTLDDFELDESAVASN</sequence>
<evidence type="ECO:0000313" key="1">
    <source>
        <dbReference type="EMBL" id="ARE27991.1"/>
    </source>
</evidence>
<evidence type="ECO:0000313" key="6">
    <source>
        <dbReference type="Proteomes" id="UP000192016"/>
    </source>
</evidence>
<gene>
    <name evidence="2" type="ORF">LLC_11070</name>
    <name evidence="1" type="ORF">LLJM1_0601</name>
    <name evidence="4" type="ORF">LLUC109_0623</name>
    <name evidence="3" type="ORF">RF668_00070</name>
</gene>
<evidence type="ECO:0000313" key="7">
    <source>
        <dbReference type="Proteomes" id="UP000595253"/>
    </source>
</evidence>